<dbReference type="CDD" id="cd02440">
    <property type="entry name" value="AdoMet_MTases"/>
    <property type="match status" value="1"/>
</dbReference>
<reference evidence="1" key="1">
    <citation type="submission" date="2021-01" db="EMBL/GenBank/DDBJ databases">
        <title>KCTC 19127 draft genome.</title>
        <authorList>
            <person name="An D."/>
        </authorList>
    </citation>
    <scope>NUCLEOTIDE SEQUENCE</scope>
    <source>
        <strain evidence="1">KCTC 19127</strain>
    </source>
</reference>
<dbReference type="AlphaFoldDB" id="A0A938YPV5"/>
<keyword evidence="1" id="KW-0808">Transferase</keyword>
<sequence length="420" mass="44989">MSVYQATVDPAEMNTSHALMLDLIGSERSVLDVGCASGYLAGALVERGCTVSGVEYDEVEAEKARPVLDRLVVADLNQVELGEQFPPASFDVLVFGDVLEHLLDPVAVLRSSLRLLRPGGTVVISVPNVSHGSVRLALLQGRWRYTPTGLLDRTHIRFFTRRSLVEMLTDVGLQVVRLRGTSADALGTEVAVDAAELPADAVHWVRQQRDADTYQFVVSAALRPEGGDGADGTTVVQETRIELSTTPAAPPRDVHTELAEATSHLAGARAEVDAVRGELDAVRGELDAVRADLGGARATITALRREALGQRDFVIGCEAQVGRMRYDVGQAVATAVEARRDATYAHSELAKSIADSQNAHRRLAETIAELQEARLRSGGPGPRPGGGRVRSAARSLLGPTGWRVATTPVRVARRVVRGAR</sequence>
<dbReference type="Gene3D" id="3.40.50.150">
    <property type="entry name" value="Vaccinia Virus protein VP39"/>
    <property type="match status" value="1"/>
</dbReference>
<dbReference type="RefSeq" id="WP_205258535.1">
    <property type="nucleotide sequence ID" value="NZ_BAAAPV010000007.1"/>
</dbReference>
<dbReference type="GO" id="GO:0008168">
    <property type="term" value="F:methyltransferase activity"/>
    <property type="evidence" value="ECO:0007669"/>
    <property type="project" value="UniProtKB-KW"/>
</dbReference>
<evidence type="ECO:0000313" key="1">
    <source>
        <dbReference type="EMBL" id="MBM9478511.1"/>
    </source>
</evidence>
<dbReference type="GO" id="GO:0032259">
    <property type="term" value="P:methylation"/>
    <property type="evidence" value="ECO:0007669"/>
    <property type="project" value="UniProtKB-KW"/>
</dbReference>
<gene>
    <name evidence="1" type="ORF">JL107_18830</name>
</gene>
<dbReference type="PANTHER" id="PTHR43861">
    <property type="entry name" value="TRANS-ACONITATE 2-METHYLTRANSFERASE-RELATED"/>
    <property type="match status" value="1"/>
</dbReference>
<comment type="caution">
    <text evidence="1">The sequence shown here is derived from an EMBL/GenBank/DDBJ whole genome shotgun (WGS) entry which is preliminary data.</text>
</comment>
<dbReference type="Gene3D" id="1.10.287.1490">
    <property type="match status" value="1"/>
</dbReference>
<keyword evidence="1" id="KW-0489">Methyltransferase</keyword>
<dbReference type="EMBL" id="JAERWL010000018">
    <property type="protein sequence ID" value="MBM9478511.1"/>
    <property type="molecule type" value="Genomic_DNA"/>
</dbReference>
<dbReference type="SUPFAM" id="SSF53335">
    <property type="entry name" value="S-adenosyl-L-methionine-dependent methyltransferases"/>
    <property type="match status" value="1"/>
</dbReference>
<dbReference type="Pfam" id="PF13489">
    <property type="entry name" value="Methyltransf_23"/>
    <property type="match status" value="1"/>
</dbReference>
<accession>A0A938YPV5</accession>
<organism evidence="1 2">
    <name type="scientific">Nakamurella flavida</name>
    <dbReference type="NCBI Taxonomy" id="363630"/>
    <lineage>
        <taxon>Bacteria</taxon>
        <taxon>Bacillati</taxon>
        <taxon>Actinomycetota</taxon>
        <taxon>Actinomycetes</taxon>
        <taxon>Nakamurellales</taxon>
        <taxon>Nakamurellaceae</taxon>
        <taxon>Nakamurella</taxon>
    </lineage>
</organism>
<dbReference type="InterPro" id="IPR029063">
    <property type="entry name" value="SAM-dependent_MTases_sf"/>
</dbReference>
<evidence type="ECO:0000313" key="2">
    <source>
        <dbReference type="Proteomes" id="UP000663801"/>
    </source>
</evidence>
<proteinExistence type="predicted"/>
<keyword evidence="2" id="KW-1185">Reference proteome</keyword>
<dbReference type="Proteomes" id="UP000663801">
    <property type="component" value="Unassembled WGS sequence"/>
</dbReference>
<protein>
    <submittedName>
        <fullName evidence="1">Methyltransferase domain-containing protein</fullName>
    </submittedName>
</protein>
<name>A0A938YPV5_9ACTN</name>